<name>A0ABT8MTF4_9BACL</name>
<accession>A0ABT8MTF4</accession>
<comment type="caution">
    <text evidence="1">The sequence shown here is derived from an EMBL/GenBank/DDBJ whole genome shotgun (WGS) entry which is preliminary data.</text>
</comment>
<protein>
    <submittedName>
        <fullName evidence="1">Uncharacterized protein</fullName>
    </submittedName>
</protein>
<keyword evidence="2" id="KW-1185">Reference proteome</keyword>
<dbReference type="EMBL" id="JAUJWW010000005">
    <property type="protein sequence ID" value="MDN7228185.1"/>
    <property type="molecule type" value="Genomic_DNA"/>
</dbReference>
<dbReference type="Proteomes" id="UP001172054">
    <property type="component" value="Unassembled WGS sequence"/>
</dbReference>
<dbReference type="RefSeq" id="WP_301726664.1">
    <property type="nucleotide sequence ID" value="NZ_JAUJWW010000005.1"/>
</dbReference>
<evidence type="ECO:0000313" key="2">
    <source>
        <dbReference type="Proteomes" id="UP001172054"/>
    </source>
</evidence>
<gene>
    <name evidence="1" type="ORF">QWY15_12835</name>
</gene>
<reference evidence="1 2" key="1">
    <citation type="submission" date="2023-06" db="EMBL/GenBank/DDBJ databases">
        <title>Novel species in genus Planococcus.</title>
        <authorList>
            <person name="Ning S."/>
        </authorList>
    </citation>
    <scope>NUCLEOTIDE SEQUENCE [LARGE SCALE GENOMIC DNA]</scope>
    <source>
        <strain evidence="1 2">N064</strain>
    </source>
</reference>
<proteinExistence type="predicted"/>
<evidence type="ECO:0000313" key="1">
    <source>
        <dbReference type="EMBL" id="MDN7228185.1"/>
    </source>
</evidence>
<organism evidence="1 2">
    <name type="scientific">Planococcus liqunii</name>
    <dbReference type="NCBI Taxonomy" id="3058394"/>
    <lineage>
        <taxon>Bacteria</taxon>
        <taxon>Bacillati</taxon>
        <taxon>Bacillota</taxon>
        <taxon>Bacilli</taxon>
        <taxon>Bacillales</taxon>
        <taxon>Caryophanaceae</taxon>
        <taxon>Planococcus</taxon>
    </lineage>
</organism>
<sequence length="309" mass="36468">MEEYLVLQIKLKHYCFYVKNLIASLSGELDRDSVHIRRITVILDRLLANESESFKLFFNDEKKTLSMQLIDYITCSGEILHVGSGYYLLPPERTISLKNGQYVGVSMLKVDGNDFMGIGNLLSEQLARDLEVDQYFHRPVFKHLLSTYEKKLAPLQGPSETLEFDEYRFFTKERMYRTKKFTSAKEDKYYLLKANRVFNNGSKPEKFLAIVKNEQWFLSSLNSNSHYYRLLIGLSSKAGKYQNYKIKILNQSYSELYLPYFLPNEEHFILRLIALPEHYKWPKKYTFMNEHTLFIEEILEQCGLKKEGN</sequence>